<keyword evidence="1" id="KW-0175">Coiled coil</keyword>
<keyword evidence="4" id="KW-1185">Reference proteome</keyword>
<reference evidence="3 4" key="1">
    <citation type="submission" date="2018-10" db="EMBL/GenBank/DDBJ databases">
        <title>Improved assembly of the deer mouse Peromyscus maniculatus genome.</title>
        <authorList>
            <person name="Lassance J.-M."/>
            <person name="Hoekstra H.E."/>
        </authorList>
    </citation>
    <scope>NUCLEOTIDE SEQUENCE [LARGE SCALE GENOMIC DNA]</scope>
</reference>
<evidence type="ECO:0000313" key="4">
    <source>
        <dbReference type="Proteomes" id="UP000694547"/>
    </source>
</evidence>
<dbReference type="GO" id="GO:1905244">
    <property type="term" value="P:regulation of modification of synaptic structure"/>
    <property type="evidence" value="ECO:0007669"/>
    <property type="project" value="TreeGrafter"/>
</dbReference>
<dbReference type="InterPro" id="IPR026204">
    <property type="entry name" value="GRIPAP1"/>
</dbReference>
<feature type="coiled-coil region" evidence="1">
    <location>
        <begin position="329"/>
        <end position="408"/>
    </location>
</feature>
<dbReference type="CTD" id="56850"/>
<name>A0A6J0CUN4_PERMB</name>
<feature type="compositionally biased region" description="Low complexity" evidence="2">
    <location>
        <begin position="173"/>
        <end position="184"/>
    </location>
</feature>
<dbReference type="GO" id="GO:0099152">
    <property type="term" value="P:regulation of neurotransmitter receptor transport, endosome to postsynaptic membrane"/>
    <property type="evidence" value="ECO:0007669"/>
    <property type="project" value="TreeGrafter"/>
</dbReference>
<dbReference type="PANTHER" id="PTHR18978:SF1">
    <property type="entry name" value="GRIP1-ASSOCIATED PROTEIN 1"/>
    <property type="match status" value="1"/>
</dbReference>
<organism evidence="3 4">
    <name type="scientific">Peromyscus maniculatus bairdii</name>
    <name type="common">Prairie deer mouse</name>
    <dbReference type="NCBI Taxonomy" id="230844"/>
    <lineage>
        <taxon>Eukaryota</taxon>
        <taxon>Metazoa</taxon>
        <taxon>Chordata</taxon>
        <taxon>Craniata</taxon>
        <taxon>Vertebrata</taxon>
        <taxon>Euteleostomi</taxon>
        <taxon>Mammalia</taxon>
        <taxon>Eutheria</taxon>
        <taxon>Euarchontoglires</taxon>
        <taxon>Glires</taxon>
        <taxon>Rodentia</taxon>
        <taxon>Myomorpha</taxon>
        <taxon>Muroidea</taxon>
        <taxon>Cricetidae</taxon>
        <taxon>Neotominae</taxon>
        <taxon>Peromyscus</taxon>
    </lineage>
</organism>
<reference evidence="3" key="3">
    <citation type="submission" date="2025-09" db="UniProtKB">
        <authorList>
            <consortium name="Ensembl"/>
        </authorList>
    </citation>
    <scope>IDENTIFICATION</scope>
</reference>
<dbReference type="OrthoDB" id="6269447at2759"/>
<feature type="region of interest" description="Disordered" evidence="2">
    <location>
        <begin position="650"/>
        <end position="675"/>
    </location>
</feature>
<dbReference type="GO" id="GO:0098837">
    <property type="term" value="C:postsynaptic recycling endosome"/>
    <property type="evidence" value="ECO:0007669"/>
    <property type="project" value="TreeGrafter"/>
</dbReference>
<protein>
    <submittedName>
        <fullName evidence="3">GRIP1 associated protein 1</fullName>
    </submittedName>
</protein>
<proteinExistence type="predicted"/>
<dbReference type="GO" id="GO:0098887">
    <property type="term" value="P:neurotransmitter receptor transport, endosome to postsynaptic membrane"/>
    <property type="evidence" value="ECO:0007669"/>
    <property type="project" value="TreeGrafter"/>
</dbReference>
<feature type="coiled-coil region" evidence="1">
    <location>
        <begin position="68"/>
        <end position="157"/>
    </location>
</feature>
<dbReference type="GO" id="GO:0099158">
    <property type="term" value="P:regulation of recycling endosome localization within postsynapse"/>
    <property type="evidence" value="ECO:0007669"/>
    <property type="project" value="TreeGrafter"/>
</dbReference>
<feature type="coiled-coil region" evidence="1">
    <location>
        <begin position="214"/>
        <end position="305"/>
    </location>
</feature>
<dbReference type="Proteomes" id="UP000694547">
    <property type="component" value="Chromosome X"/>
</dbReference>
<feature type="compositionally biased region" description="Basic and acidic residues" evidence="2">
    <location>
        <begin position="514"/>
        <end position="552"/>
    </location>
</feature>
<evidence type="ECO:0000256" key="2">
    <source>
        <dbReference type="SAM" id="MobiDB-lite"/>
    </source>
</evidence>
<evidence type="ECO:0000313" key="3">
    <source>
        <dbReference type="Ensembl" id="ENSPEMP00000009581.1"/>
    </source>
</evidence>
<dbReference type="AlphaFoldDB" id="A0A6J0CUN4"/>
<gene>
    <name evidence="3" type="primary">Gripap1</name>
</gene>
<evidence type="ECO:0000256" key="1">
    <source>
        <dbReference type="SAM" id="Coils"/>
    </source>
</evidence>
<dbReference type="PANTHER" id="PTHR18978">
    <property type="entry name" value="GRIP-1 ASSOCIATED PROTEIN 1"/>
    <property type="match status" value="1"/>
</dbReference>
<feature type="compositionally biased region" description="Low complexity" evidence="2">
    <location>
        <begin position="651"/>
        <end position="663"/>
    </location>
</feature>
<dbReference type="Ensembl" id="ENSPEMT00000013752.2">
    <property type="protein sequence ID" value="ENSPEMP00000009581.1"/>
    <property type="gene ID" value="ENSPEMG00000010836.2"/>
</dbReference>
<reference evidence="3" key="2">
    <citation type="submission" date="2025-08" db="UniProtKB">
        <authorList>
            <consortium name="Ensembl"/>
        </authorList>
    </citation>
    <scope>IDENTIFICATION</scope>
</reference>
<dbReference type="GeneTree" id="ENSGT00720000108868"/>
<dbReference type="GO" id="GO:0098998">
    <property type="term" value="C:extrinsic component of postsynaptic early endosome membrane"/>
    <property type="evidence" value="ECO:0007669"/>
    <property type="project" value="TreeGrafter"/>
</dbReference>
<accession>A0A6J0CUN4</accession>
<dbReference type="GO" id="GO:0098978">
    <property type="term" value="C:glutamatergic synapse"/>
    <property type="evidence" value="ECO:0007669"/>
    <property type="project" value="TreeGrafter"/>
</dbReference>
<dbReference type="GeneID" id="102910853"/>
<sequence>MAQALSEEEFQRMQTQLLELRTNNYQLSDELRKNGVELTSLRQKVAYLDKEFSKAQKALSKSKKAQEVEVLLSENEMLQAKLHSQEEDFRLQNSTLMAEFSKLCSQLEQLELENQQLKEGAAGAGAVQAGAHVDGELLRLQAENAALQKNMAALQERYGKETVRSSVASEGQGDPPGDALPPALAPMPLAEVELKWEMEKEEKKLLWEQLQGLESSKQAETSRLQEELAKLSEKLKKKQESFCRLQTEKETLFNDSRNKIEELQQRKEADLKAQLARTQKLQQELEAANQSLAELRDQRQGERLEHAAALRALQDQIQTSKTQELNMLREQTTELAAELQHRQAEYEDLMGQKDDLNSQLQESLRANSRLLEQLQEMGQEKEQLTQDLQEARKTAEKRKAMLDELAMETMQEKSQHKEELGAVRLRHEKEMLGVRARYERELRELHEDKKRQEEELRGQIREEKARTRELETLQHTVEELQAQVHSMDGAKGWFERRLKEAEESLQQQQQEQEEALKQCREEHAAELKGKEDELRDVRDQLQQAQEERDGHVKTISSLKQEVKDTVDGQRILEKKGSAALKDLKRQLHLERKRADKLQERLQDILTNSKSRSGIEELVLSEMNSPSRTQTGDSSSISSFSYREILKEKESSAIPARSLSSSPQAQPPRPAELSDEEVAELFQRLAETQQEKWMLEEKVKHLEVSSASMAEDLCRKSAIIETYVMDSRIDVSVAAGHTDRSGLGSVLRDLVKPGDENLREMNKKLQNMLEEQLTKNMHLHKDMEVLSQEIVRLSKECVGSPDPDLDPGEAN</sequence>
<feature type="region of interest" description="Disordered" evidence="2">
    <location>
        <begin position="162"/>
        <end position="184"/>
    </location>
</feature>
<feature type="region of interest" description="Disordered" evidence="2">
    <location>
        <begin position="499"/>
        <end position="556"/>
    </location>
</feature>
<dbReference type="RefSeq" id="XP_015846083.1">
    <property type="nucleotide sequence ID" value="XM_015990597.3"/>
</dbReference>